<feature type="domain" description="Protein kinase" evidence="7">
    <location>
        <begin position="72"/>
        <end position="330"/>
    </location>
</feature>
<evidence type="ECO:0000256" key="2">
    <source>
        <dbReference type="ARBA" id="ARBA00022679"/>
    </source>
</evidence>
<dbReference type="PANTHER" id="PTHR24342:SF12">
    <property type="entry name" value="DEATH-ASSOCIATED PROTEIN KINASE RELATED"/>
    <property type="match status" value="1"/>
</dbReference>
<feature type="compositionally biased region" description="Polar residues" evidence="6">
    <location>
        <begin position="1165"/>
        <end position="1175"/>
    </location>
</feature>
<organism evidence="8 9">
    <name type="scientific">Artemia franciscana</name>
    <name type="common">Brine shrimp</name>
    <name type="synonym">Artemia sanfranciscana</name>
    <dbReference type="NCBI Taxonomy" id="6661"/>
    <lineage>
        <taxon>Eukaryota</taxon>
        <taxon>Metazoa</taxon>
        <taxon>Ecdysozoa</taxon>
        <taxon>Arthropoda</taxon>
        <taxon>Crustacea</taxon>
        <taxon>Branchiopoda</taxon>
        <taxon>Anostraca</taxon>
        <taxon>Artemiidae</taxon>
        <taxon>Artemia</taxon>
    </lineage>
</organism>
<dbReference type="GO" id="GO:0005634">
    <property type="term" value="C:nucleus"/>
    <property type="evidence" value="ECO:0007669"/>
    <property type="project" value="TreeGrafter"/>
</dbReference>
<dbReference type="GO" id="GO:0035556">
    <property type="term" value="P:intracellular signal transduction"/>
    <property type="evidence" value="ECO:0007669"/>
    <property type="project" value="TreeGrafter"/>
</dbReference>
<feature type="region of interest" description="Disordered" evidence="6">
    <location>
        <begin position="511"/>
        <end position="533"/>
    </location>
</feature>
<dbReference type="SUPFAM" id="SSF56112">
    <property type="entry name" value="Protein kinase-like (PK-like)"/>
    <property type="match status" value="1"/>
</dbReference>
<dbReference type="PROSITE" id="PS50011">
    <property type="entry name" value="PROTEIN_KINASE_DOM"/>
    <property type="match status" value="1"/>
</dbReference>
<reference evidence="8" key="1">
    <citation type="submission" date="2023-07" db="EMBL/GenBank/DDBJ databases">
        <title>Chromosome-level genome assembly of Artemia franciscana.</title>
        <authorList>
            <person name="Jo E."/>
        </authorList>
    </citation>
    <scope>NUCLEOTIDE SEQUENCE</scope>
    <source>
        <tissue evidence="8">Whole body</tissue>
    </source>
</reference>
<feature type="compositionally biased region" description="Polar residues" evidence="6">
    <location>
        <begin position="1182"/>
        <end position="1215"/>
    </location>
</feature>
<feature type="region of interest" description="Disordered" evidence="6">
    <location>
        <begin position="797"/>
        <end position="851"/>
    </location>
</feature>
<keyword evidence="9" id="KW-1185">Reference proteome</keyword>
<feature type="region of interest" description="Disordered" evidence="6">
    <location>
        <begin position="667"/>
        <end position="694"/>
    </location>
</feature>
<feature type="region of interest" description="Disordered" evidence="6">
    <location>
        <begin position="1120"/>
        <end position="1142"/>
    </location>
</feature>
<name>A0AA88KXK6_ARTSF</name>
<feature type="region of interest" description="Disordered" evidence="6">
    <location>
        <begin position="867"/>
        <end position="886"/>
    </location>
</feature>
<evidence type="ECO:0000256" key="1">
    <source>
        <dbReference type="ARBA" id="ARBA00022527"/>
    </source>
</evidence>
<keyword evidence="2" id="KW-0808">Transferase</keyword>
<evidence type="ECO:0000313" key="9">
    <source>
        <dbReference type="Proteomes" id="UP001187531"/>
    </source>
</evidence>
<evidence type="ECO:0000256" key="4">
    <source>
        <dbReference type="ARBA" id="ARBA00022777"/>
    </source>
</evidence>
<feature type="compositionally biased region" description="Low complexity" evidence="6">
    <location>
        <begin position="867"/>
        <end position="881"/>
    </location>
</feature>
<keyword evidence="5" id="KW-0067">ATP-binding</keyword>
<dbReference type="InterPro" id="IPR000719">
    <property type="entry name" value="Prot_kinase_dom"/>
</dbReference>
<dbReference type="EMBL" id="JAVRJZ010000020">
    <property type="protein sequence ID" value="KAK2705959.1"/>
    <property type="molecule type" value="Genomic_DNA"/>
</dbReference>
<feature type="compositionally biased region" description="Basic and acidic residues" evidence="6">
    <location>
        <begin position="1216"/>
        <end position="1225"/>
    </location>
</feature>
<feature type="region of interest" description="Disordered" evidence="6">
    <location>
        <begin position="1162"/>
        <end position="1234"/>
    </location>
</feature>
<sequence>MKNRPSATGDLVAATPKDEAKASKNKKSQRLGQRQKIEPLCELKNAVKGMIILEDGKASQFIKKDNIENSYILDEKPFASGLFATVRRVRDKNTGVVYAAKYAARDRYGVDSTSDIMHELGLLSLCRPCPRIVRLHAAYDTPSDLILVMDYACGGDLQSILDADIIPFEHDAARFIRQLVEALVFLHDKNIVHLDIKPQNLVLTGPFPDCDIKLCDLEISRVLTEEEQIREILGTPDYVAPEILHFEPISLAADIWSTGVLAYVLLTGFTPFGGDTDQETFCNISKCQVDFPNELFEDVSETAKEFIKRLLLRAQTERPLARDCLRFPWLATSRHSLSHQKETIASEAQKKSMSAAGGCPRSSPLMQQPALQRHHLTKSREILLNRVASLSNLRKSTSKSRERLCEMRLSLSRSRDHLMDIQRAVGASKEGLGQKILSKSQEFLCNKLNSPNTSALSEGEGSLRQIHHANLFDDIGKLMSSNTEKSTDLLISRGQTFNQSSEVLSQPLVEVPEEDDESQEKLESQNYNDMPGSDKKIEEIKAFEMNASKDMYVSSLPRKGPTFQKKMVENLSVASSVNINHDLQSIEINEEQARFSGCVSEKNKQEGLQPFDEKGTELGNKDLDLKGNREDEKCLNKSKAFVIEKGVVSLQPNPSLKVNVHNKLDEKKDAKFTSSPDKENDEEALLRDKDQKESNSEIIEVVPTPKMARKFFECEAHPQVQRKISRQEMISKAESVTPPLVANLDIPFPLNESRNTRDAESSEITKIVEDETQAPPVVLLKTKRPLPLELFVPNVSSVSTNLPDTVNEGSLTPKPSTSKENAPPLETQNSNIFPVPSTPSDTGNEEPGTPKAYFLDRLRSFRDKFTQSIQRQSPTSQPTSPLSEAAQKTFVPEGHPQIPVELLIRRRASWAHGLRHEPQSEKKASVAQLVQTFLAAKNEPSKGLSVVEPRKLRADWRLSESTESLTDKRDKASTPLARKLRQEWRNIEDEKNEKPEVKILDEEKPSKPIASIALTFELAAQAEPSTSKGKVPLTPPVKRKNSFERSKPAQQMAEVTSLPKLLEIVSLKEEDESHTMLGKSIETEKRNEKNWFAAESEVSCWQADVIPSCTDTADKNSLEKKISGSVQMRKKKDKSKESNDVCSQTLDADFSKKGETDIPCEVFSDASTTNPSNDATFIPQRQARSGSVSSDTGCSELSSDALSDRSSTASVSNWENGEKRPETKTAETQTSSLEDIIGSGDWRVRNRSNSVQADLSFIAQPWGRVCTGSVARAFEKFGSKESDRNRSFRIRRQSTIL</sequence>
<dbReference type="Proteomes" id="UP001187531">
    <property type="component" value="Unassembled WGS sequence"/>
</dbReference>
<evidence type="ECO:0000259" key="7">
    <source>
        <dbReference type="PROSITE" id="PS50011"/>
    </source>
</evidence>
<dbReference type="SMART" id="SM00220">
    <property type="entry name" value="S_TKc"/>
    <property type="match status" value="1"/>
</dbReference>
<evidence type="ECO:0000256" key="5">
    <source>
        <dbReference type="ARBA" id="ARBA00022840"/>
    </source>
</evidence>
<dbReference type="InterPro" id="IPR011009">
    <property type="entry name" value="Kinase-like_dom_sf"/>
</dbReference>
<dbReference type="GO" id="GO:0043065">
    <property type="term" value="P:positive regulation of apoptotic process"/>
    <property type="evidence" value="ECO:0007669"/>
    <property type="project" value="TreeGrafter"/>
</dbReference>
<dbReference type="PROSITE" id="PS00108">
    <property type="entry name" value="PROTEIN_KINASE_ST"/>
    <property type="match status" value="1"/>
</dbReference>
<dbReference type="PANTHER" id="PTHR24342">
    <property type="entry name" value="SERINE/THREONINE-PROTEIN KINASE 17"/>
    <property type="match status" value="1"/>
</dbReference>
<comment type="caution">
    <text evidence="8">The sequence shown here is derived from an EMBL/GenBank/DDBJ whole genome shotgun (WGS) entry which is preliminary data.</text>
</comment>
<dbReference type="InterPro" id="IPR008271">
    <property type="entry name" value="Ser/Thr_kinase_AS"/>
</dbReference>
<evidence type="ECO:0000256" key="6">
    <source>
        <dbReference type="SAM" id="MobiDB-lite"/>
    </source>
</evidence>
<keyword evidence="1" id="KW-0723">Serine/threonine-protein kinase</keyword>
<accession>A0AA88KXK6</accession>
<proteinExistence type="predicted"/>
<keyword evidence="3" id="KW-0547">Nucleotide-binding</keyword>
<feature type="region of interest" description="Disordered" evidence="6">
    <location>
        <begin position="1025"/>
        <end position="1049"/>
    </location>
</feature>
<protein>
    <recommendedName>
        <fullName evidence="7">Protein kinase domain-containing protein</fullName>
    </recommendedName>
</protein>
<evidence type="ECO:0000313" key="8">
    <source>
        <dbReference type="EMBL" id="KAK2705959.1"/>
    </source>
</evidence>
<gene>
    <name evidence="8" type="ORF">QYM36_016095</name>
</gene>
<dbReference type="Gene3D" id="1.10.510.10">
    <property type="entry name" value="Transferase(Phosphotransferase) domain 1"/>
    <property type="match status" value="1"/>
</dbReference>
<dbReference type="GO" id="GO:0005524">
    <property type="term" value="F:ATP binding"/>
    <property type="evidence" value="ECO:0007669"/>
    <property type="project" value="UniProtKB-KW"/>
</dbReference>
<dbReference type="Pfam" id="PF00069">
    <property type="entry name" value="Pkinase"/>
    <property type="match status" value="1"/>
</dbReference>
<feature type="compositionally biased region" description="Polar residues" evidence="6">
    <location>
        <begin position="797"/>
        <end position="842"/>
    </location>
</feature>
<keyword evidence="4" id="KW-0418">Kinase</keyword>
<feature type="region of interest" description="Disordered" evidence="6">
    <location>
        <begin position="1"/>
        <end position="33"/>
    </location>
</feature>
<dbReference type="GO" id="GO:0004674">
    <property type="term" value="F:protein serine/threonine kinase activity"/>
    <property type="evidence" value="ECO:0007669"/>
    <property type="project" value="UniProtKB-KW"/>
</dbReference>
<evidence type="ECO:0000256" key="3">
    <source>
        <dbReference type="ARBA" id="ARBA00022741"/>
    </source>
</evidence>
<feature type="compositionally biased region" description="Basic and acidic residues" evidence="6">
    <location>
        <begin position="684"/>
        <end position="694"/>
    </location>
</feature>
<dbReference type="Gene3D" id="3.30.200.20">
    <property type="entry name" value="Phosphorylase Kinase, domain 1"/>
    <property type="match status" value="1"/>
</dbReference>